<reference evidence="15 16" key="1">
    <citation type="submission" date="2015-01" db="EMBL/GenBank/DDBJ databases">
        <title>Comparative genomics of non-oral Prevotella species.</title>
        <authorList>
            <person name="Accetto T."/>
            <person name="Nograsek B."/>
            <person name="Avgustin G."/>
        </authorList>
    </citation>
    <scope>NUCLEOTIDE SEQUENCE [LARGE SCALE GENOMIC DNA]</scope>
    <source>
        <strain evidence="15 16">P5-119</strain>
    </source>
</reference>
<dbReference type="RefSeq" id="WP_052485567.1">
    <property type="nucleotide sequence ID" value="NZ_JXQK01000083.1"/>
</dbReference>
<dbReference type="PANTHER" id="PTHR30069">
    <property type="entry name" value="TONB-DEPENDENT OUTER MEMBRANE RECEPTOR"/>
    <property type="match status" value="1"/>
</dbReference>
<evidence type="ECO:0000256" key="2">
    <source>
        <dbReference type="ARBA" id="ARBA00022448"/>
    </source>
</evidence>
<dbReference type="CDD" id="cd01347">
    <property type="entry name" value="ligand_gated_channel"/>
    <property type="match status" value="1"/>
</dbReference>
<dbReference type="InterPro" id="IPR037066">
    <property type="entry name" value="Plug_dom_sf"/>
</dbReference>
<organism evidence="15 16">
    <name type="scientific">Prevotella pectinovora</name>
    <dbReference type="NCBI Taxonomy" id="1602169"/>
    <lineage>
        <taxon>Bacteria</taxon>
        <taxon>Pseudomonadati</taxon>
        <taxon>Bacteroidota</taxon>
        <taxon>Bacteroidia</taxon>
        <taxon>Bacteroidales</taxon>
        <taxon>Prevotellaceae</taxon>
        <taxon>Prevotella</taxon>
    </lineage>
</organism>
<sequence>MQKNKIILLAIAAGAYSISTNAQNSKDNIAGDKTLQEVVVTATGTGHLLKDVPVQTEVISHKMIESYGGKSLEDILEGLTASFAFNEGDMGSKAQLGGLGNNYILILINGKRLHGDNGGENDLGLIDPNNIERIEIVKGAQSALYGSDAMAGVINIITKKHDTQGLLLENTTRYSRFNDIRQRNGLGLRIGKVQSYTSFQLQHNDGWQNTSKEFAEGHVVPDSRNKTTNKFTNWQISERLTYNPTKNLELYADGYFYKKSINRPTNGNYASCDVYTYNLLYRNASAAIGGKLFTNKDKKDYISIDVDWNKHAYYYHYTSKTYEDAYIDGKLEHGVPFYPGKERLQADQQRVMAMLKGVFHLPYANTLNVGAEYRYDYLKAPMRTANGSADDNTGAIYAQDEFNIIPWLNITAGARLVDNSRFGFHFTPKVSTMASLGDFRLRLGWSQGFKAPTVKELYYRYLHVMGSTTFFNMGNTSLKPQTSNYFSAGLEYRNERFTASVTGYFNKLEDMIALVNVPVDELPKDVTTGYLGDGSGKVTARRYKNMENAKTYGIDVNLSYNIYKDLSIVGNYSYLDTQANMYDTDHDRMKKAVIDGMAHNKWNASLVYGHRFSTVYRFGASLSTRGSSKRYYENNGNGKHYQIWRINTTHDFGKAGAEMSYKVELGVDNIFNYKDTTMRPYHLGTNNGGTSIFASFAIKFNKGKKIFNHNYKQNKKQDEED</sequence>
<feature type="chain" id="PRO_5002212613" description="TonB-dependent receptor" evidence="12">
    <location>
        <begin position="23"/>
        <end position="721"/>
    </location>
</feature>
<evidence type="ECO:0000256" key="3">
    <source>
        <dbReference type="ARBA" id="ARBA00022452"/>
    </source>
</evidence>
<name>A0A0D0ITG8_9BACT</name>
<keyword evidence="8" id="KW-0675">Receptor</keyword>
<comment type="subcellular location">
    <subcellularLocation>
        <location evidence="1 10">Cell outer membrane</location>
        <topology evidence="1 10">Multi-pass membrane protein</topology>
    </subcellularLocation>
</comment>
<dbReference type="GO" id="GO:0015344">
    <property type="term" value="F:siderophore uptake transmembrane transporter activity"/>
    <property type="evidence" value="ECO:0007669"/>
    <property type="project" value="TreeGrafter"/>
</dbReference>
<evidence type="ECO:0000256" key="7">
    <source>
        <dbReference type="ARBA" id="ARBA00023136"/>
    </source>
</evidence>
<evidence type="ECO:0000256" key="11">
    <source>
        <dbReference type="RuleBase" id="RU003357"/>
    </source>
</evidence>
<evidence type="ECO:0000256" key="9">
    <source>
        <dbReference type="ARBA" id="ARBA00023237"/>
    </source>
</evidence>
<comment type="caution">
    <text evidence="15">The sequence shown here is derived from an EMBL/GenBank/DDBJ whole genome shotgun (WGS) entry which is preliminary data.</text>
</comment>
<dbReference type="GO" id="GO:0044718">
    <property type="term" value="P:siderophore transmembrane transport"/>
    <property type="evidence" value="ECO:0007669"/>
    <property type="project" value="TreeGrafter"/>
</dbReference>
<dbReference type="Pfam" id="PF07715">
    <property type="entry name" value="Plug"/>
    <property type="match status" value="1"/>
</dbReference>
<dbReference type="PROSITE" id="PS52016">
    <property type="entry name" value="TONB_DEPENDENT_REC_3"/>
    <property type="match status" value="1"/>
</dbReference>
<proteinExistence type="inferred from homology"/>
<keyword evidence="4 10" id="KW-0812">Transmembrane</keyword>
<evidence type="ECO:0000259" key="14">
    <source>
        <dbReference type="Pfam" id="PF07715"/>
    </source>
</evidence>
<dbReference type="EMBL" id="JXQK01000083">
    <property type="protein sequence ID" value="KIP60352.1"/>
    <property type="molecule type" value="Genomic_DNA"/>
</dbReference>
<dbReference type="SUPFAM" id="SSF56935">
    <property type="entry name" value="Porins"/>
    <property type="match status" value="1"/>
</dbReference>
<accession>A0A0D0ITG8</accession>
<keyword evidence="9 10" id="KW-0998">Cell outer membrane</keyword>
<evidence type="ECO:0000256" key="8">
    <source>
        <dbReference type="ARBA" id="ARBA00023170"/>
    </source>
</evidence>
<evidence type="ECO:0000256" key="1">
    <source>
        <dbReference type="ARBA" id="ARBA00004571"/>
    </source>
</evidence>
<evidence type="ECO:0000256" key="4">
    <source>
        <dbReference type="ARBA" id="ARBA00022692"/>
    </source>
</evidence>
<evidence type="ECO:0000256" key="6">
    <source>
        <dbReference type="ARBA" id="ARBA00023077"/>
    </source>
</evidence>
<keyword evidence="7 10" id="KW-0472">Membrane</keyword>
<dbReference type="InterPro" id="IPR000531">
    <property type="entry name" value="Beta-barrel_TonB"/>
</dbReference>
<dbReference type="GO" id="GO:0009279">
    <property type="term" value="C:cell outer membrane"/>
    <property type="evidence" value="ECO:0007669"/>
    <property type="project" value="UniProtKB-SubCell"/>
</dbReference>
<feature type="signal peptide" evidence="12">
    <location>
        <begin position="1"/>
        <end position="22"/>
    </location>
</feature>
<keyword evidence="16" id="KW-1185">Reference proteome</keyword>
<evidence type="ECO:0000256" key="10">
    <source>
        <dbReference type="PROSITE-ProRule" id="PRU01360"/>
    </source>
</evidence>
<dbReference type="InterPro" id="IPR012910">
    <property type="entry name" value="Plug_dom"/>
</dbReference>
<keyword evidence="5 12" id="KW-0732">Signal</keyword>
<gene>
    <name evidence="15" type="ORF">ST44_11625</name>
</gene>
<dbReference type="STRING" id="1602171.ST44_11625"/>
<evidence type="ECO:0000313" key="16">
    <source>
        <dbReference type="Proteomes" id="UP000032046"/>
    </source>
</evidence>
<dbReference type="Pfam" id="PF00593">
    <property type="entry name" value="TonB_dep_Rec_b-barrel"/>
    <property type="match status" value="1"/>
</dbReference>
<evidence type="ECO:0008006" key="17">
    <source>
        <dbReference type="Google" id="ProtNLM"/>
    </source>
</evidence>
<evidence type="ECO:0000259" key="13">
    <source>
        <dbReference type="Pfam" id="PF00593"/>
    </source>
</evidence>
<keyword evidence="3 10" id="KW-1134">Transmembrane beta strand</keyword>
<evidence type="ECO:0000256" key="5">
    <source>
        <dbReference type="ARBA" id="ARBA00022729"/>
    </source>
</evidence>
<dbReference type="AlphaFoldDB" id="A0A0D0ITG8"/>
<evidence type="ECO:0000313" key="15">
    <source>
        <dbReference type="EMBL" id="KIP60352.1"/>
    </source>
</evidence>
<keyword evidence="2 10" id="KW-0813">Transport</keyword>
<comment type="similarity">
    <text evidence="10 11">Belongs to the TonB-dependent receptor family.</text>
</comment>
<dbReference type="PANTHER" id="PTHR30069:SF29">
    <property type="entry name" value="HEMOGLOBIN AND HEMOGLOBIN-HAPTOGLOBIN-BINDING PROTEIN 1-RELATED"/>
    <property type="match status" value="1"/>
</dbReference>
<dbReference type="InterPro" id="IPR039426">
    <property type="entry name" value="TonB-dep_rcpt-like"/>
</dbReference>
<dbReference type="Gene3D" id="2.40.170.20">
    <property type="entry name" value="TonB-dependent receptor, beta-barrel domain"/>
    <property type="match status" value="1"/>
</dbReference>
<protein>
    <recommendedName>
        <fullName evidence="17">TonB-dependent receptor</fullName>
    </recommendedName>
</protein>
<feature type="domain" description="TonB-dependent receptor plug" evidence="14">
    <location>
        <begin position="50"/>
        <end position="153"/>
    </location>
</feature>
<dbReference type="InterPro" id="IPR036942">
    <property type="entry name" value="Beta-barrel_TonB_sf"/>
</dbReference>
<dbReference type="Proteomes" id="UP000032046">
    <property type="component" value="Unassembled WGS sequence"/>
</dbReference>
<feature type="domain" description="TonB-dependent receptor-like beta-barrel" evidence="13">
    <location>
        <begin position="294"/>
        <end position="670"/>
    </location>
</feature>
<evidence type="ECO:0000256" key="12">
    <source>
        <dbReference type="SAM" id="SignalP"/>
    </source>
</evidence>
<keyword evidence="6 11" id="KW-0798">TonB box</keyword>
<dbReference type="Gene3D" id="2.170.130.10">
    <property type="entry name" value="TonB-dependent receptor, plug domain"/>
    <property type="match status" value="1"/>
</dbReference>